<evidence type="ECO:0000256" key="1">
    <source>
        <dbReference type="SAM" id="Phobius"/>
    </source>
</evidence>
<dbReference type="Proteomes" id="UP001152797">
    <property type="component" value="Unassembled WGS sequence"/>
</dbReference>
<feature type="transmembrane region" description="Helical" evidence="1">
    <location>
        <begin position="70"/>
        <end position="90"/>
    </location>
</feature>
<reference evidence="3" key="2">
    <citation type="submission" date="2024-04" db="EMBL/GenBank/DDBJ databases">
        <authorList>
            <person name="Chen Y."/>
            <person name="Shah S."/>
            <person name="Dougan E. K."/>
            <person name="Thang M."/>
            <person name="Chan C."/>
        </authorList>
    </citation>
    <scope>NUCLEOTIDE SEQUENCE [LARGE SCALE GENOMIC DNA]</scope>
</reference>
<dbReference type="EMBL" id="CAMXCT010004445">
    <property type="protein sequence ID" value="CAI4009072.1"/>
    <property type="molecule type" value="Genomic_DNA"/>
</dbReference>
<comment type="caution">
    <text evidence="2">The sequence shown here is derived from an EMBL/GenBank/DDBJ whole genome shotgun (WGS) entry which is preliminary data.</text>
</comment>
<organism evidence="2">
    <name type="scientific">Cladocopium goreaui</name>
    <dbReference type="NCBI Taxonomy" id="2562237"/>
    <lineage>
        <taxon>Eukaryota</taxon>
        <taxon>Sar</taxon>
        <taxon>Alveolata</taxon>
        <taxon>Dinophyceae</taxon>
        <taxon>Suessiales</taxon>
        <taxon>Symbiodiniaceae</taxon>
        <taxon>Cladocopium</taxon>
    </lineage>
</organism>
<keyword evidence="1" id="KW-0812">Transmembrane</keyword>
<evidence type="ECO:0000313" key="4">
    <source>
        <dbReference type="Proteomes" id="UP001152797"/>
    </source>
</evidence>
<keyword evidence="1" id="KW-0472">Membrane</keyword>
<reference evidence="2" key="1">
    <citation type="submission" date="2022-10" db="EMBL/GenBank/DDBJ databases">
        <authorList>
            <person name="Chen Y."/>
            <person name="Dougan E. K."/>
            <person name="Chan C."/>
            <person name="Rhodes N."/>
            <person name="Thang M."/>
        </authorList>
    </citation>
    <scope>NUCLEOTIDE SEQUENCE</scope>
</reference>
<evidence type="ECO:0000313" key="2">
    <source>
        <dbReference type="EMBL" id="CAI4009072.1"/>
    </source>
</evidence>
<dbReference type="EMBL" id="CAMXCT030004445">
    <property type="protein sequence ID" value="CAL4796384.1"/>
    <property type="molecule type" value="Genomic_DNA"/>
</dbReference>
<name>A0A9P1GFU4_9DINO</name>
<evidence type="ECO:0000313" key="3">
    <source>
        <dbReference type="EMBL" id="CAL1162447.1"/>
    </source>
</evidence>
<accession>A0A9P1GFU4</accession>
<keyword evidence="4" id="KW-1185">Reference proteome</keyword>
<protein>
    <submittedName>
        <fullName evidence="2">Uncharacterized protein</fullName>
    </submittedName>
</protein>
<sequence>MRICSIFLIDKKINGAFCQQLDCGREDYILKMKLSVRTITHDLARSTCFDLLIETKVLALGKRWLGLPRLLLVNVLCLYPSVVVIIRCLLGAFADRSATRCDQS</sequence>
<gene>
    <name evidence="2" type="ORF">C1SCF055_LOCUS34451</name>
</gene>
<dbReference type="EMBL" id="CAMXCT020004445">
    <property type="protein sequence ID" value="CAL1162447.1"/>
    <property type="molecule type" value="Genomic_DNA"/>
</dbReference>
<dbReference type="AlphaFoldDB" id="A0A9P1GFU4"/>
<proteinExistence type="predicted"/>
<keyword evidence="1" id="KW-1133">Transmembrane helix</keyword>